<protein>
    <submittedName>
        <fullName evidence="2">GNAT family N-acetyltransferase</fullName>
    </submittedName>
</protein>
<organism evidence="2 3">
    <name type="scientific">Enterovibrio gelatinilyticus</name>
    <dbReference type="NCBI Taxonomy" id="2899819"/>
    <lineage>
        <taxon>Bacteria</taxon>
        <taxon>Pseudomonadati</taxon>
        <taxon>Pseudomonadota</taxon>
        <taxon>Gammaproteobacteria</taxon>
        <taxon>Vibrionales</taxon>
        <taxon>Vibrionaceae</taxon>
        <taxon>Enterovibrio</taxon>
    </lineage>
</organism>
<dbReference type="Pfam" id="PF00583">
    <property type="entry name" value="Acetyltransf_1"/>
    <property type="match status" value="1"/>
</dbReference>
<dbReference type="PROSITE" id="PS51186">
    <property type="entry name" value="GNAT"/>
    <property type="match status" value="1"/>
</dbReference>
<name>A0ABT5R159_9GAMM</name>
<keyword evidence="3" id="KW-1185">Reference proteome</keyword>
<dbReference type="Gene3D" id="3.40.630.30">
    <property type="match status" value="1"/>
</dbReference>
<evidence type="ECO:0000259" key="1">
    <source>
        <dbReference type="PROSITE" id="PS51186"/>
    </source>
</evidence>
<gene>
    <name evidence="2" type="ORF">LRP50_12810</name>
</gene>
<reference evidence="2" key="1">
    <citation type="submission" date="2021-12" db="EMBL/GenBank/DDBJ databases">
        <title>Enterovibrio ZSDZ35 sp. nov. and Enterovibrio ZSDZ42 sp. nov., isolated from coastal seawater in Qingdao.</title>
        <authorList>
            <person name="Zhang P."/>
        </authorList>
    </citation>
    <scope>NUCLEOTIDE SEQUENCE</scope>
    <source>
        <strain evidence="2">ZSDZ42</strain>
    </source>
</reference>
<feature type="domain" description="N-acetyltransferase" evidence="1">
    <location>
        <begin position="5"/>
        <end position="151"/>
    </location>
</feature>
<dbReference type="InterPro" id="IPR016181">
    <property type="entry name" value="Acyl_CoA_acyltransferase"/>
</dbReference>
<dbReference type="EMBL" id="JAJUBC010000013">
    <property type="protein sequence ID" value="MDD1794015.1"/>
    <property type="molecule type" value="Genomic_DNA"/>
</dbReference>
<sequence length="160" mass="18501">MNPRIEIVDYHPRYTEQTIEMWRLSKEKALGIPEMHDLDAHRYYLNRILAATNRIYLGIERRTGRVLGMIAADGEFITQLYVAPGSQRMGIGSLLVQLIKDTSHGDLKLYTFKINHGARTFWQKHGFVECQVGQHHNEEGLVDILCEWRNATAYSHLSYA</sequence>
<dbReference type="InterPro" id="IPR000182">
    <property type="entry name" value="GNAT_dom"/>
</dbReference>
<evidence type="ECO:0000313" key="3">
    <source>
        <dbReference type="Proteomes" id="UP001149400"/>
    </source>
</evidence>
<proteinExistence type="predicted"/>
<dbReference type="Proteomes" id="UP001149400">
    <property type="component" value="Unassembled WGS sequence"/>
</dbReference>
<comment type="caution">
    <text evidence="2">The sequence shown here is derived from an EMBL/GenBank/DDBJ whole genome shotgun (WGS) entry which is preliminary data.</text>
</comment>
<dbReference type="RefSeq" id="WP_274164858.1">
    <property type="nucleotide sequence ID" value="NZ_JAJUBC010000013.1"/>
</dbReference>
<evidence type="ECO:0000313" key="2">
    <source>
        <dbReference type="EMBL" id="MDD1794015.1"/>
    </source>
</evidence>
<dbReference type="SUPFAM" id="SSF55729">
    <property type="entry name" value="Acyl-CoA N-acyltransferases (Nat)"/>
    <property type="match status" value="1"/>
</dbReference>
<accession>A0ABT5R159</accession>